<keyword evidence="4" id="KW-0812">Transmembrane</keyword>
<dbReference type="PANTHER" id="PTHR43066:SF1">
    <property type="entry name" value="RHOMBOID PROTEIN 2"/>
    <property type="match status" value="1"/>
</dbReference>
<evidence type="ECO:0000256" key="2">
    <source>
        <dbReference type="ARBA" id="ARBA00009045"/>
    </source>
</evidence>
<dbReference type="Proteomes" id="UP000015103">
    <property type="component" value="Unassembled WGS sequence"/>
</dbReference>
<evidence type="ECO:0000313" key="9">
    <source>
        <dbReference type="EnsemblMetazoa" id="RPRC015087-PA"/>
    </source>
</evidence>
<dbReference type="GO" id="GO:0016020">
    <property type="term" value="C:membrane"/>
    <property type="evidence" value="ECO:0007669"/>
    <property type="project" value="UniProtKB-SubCell"/>
</dbReference>
<keyword evidence="10" id="KW-1185">Reference proteome</keyword>
<keyword evidence="3" id="KW-0645">Protease</keyword>
<evidence type="ECO:0000256" key="7">
    <source>
        <dbReference type="ARBA" id="ARBA00023136"/>
    </source>
</evidence>
<name>T1IFL8_RHOPR</name>
<organism evidence="9 10">
    <name type="scientific">Rhodnius prolixus</name>
    <name type="common">Triatomid bug</name>
    <dbReference type="NCBI Taxonomy" id="13249"/>
    <lineage>
        <taxon>Eukaryota</taxon>
        <taxon>Metazoa</taxon>
        <taxon>Ecdysozoa</taxon>
        <taxon>Arthropoda</taxon>
        <taxon>Hexapoda</taxon>
        <taxon>Insecta</taxon>
        <taxon>Pterygota</taxon>
        <taxon>Neoptera</taxon>
        <taxon>Paraneoptera</taxon>
        <taxon>Hemiptera</taxon>
        <taxon>Heteroptera</taxon>
        <taxon>Panheteroptera</taxon>
        <taxon>Cimicomorpha</taxon>
        <taxon>Reduviidae</taxon>
        <taxon>Triatominae</taxon>
        <taxon>Rhodnius</taxon>
    </lineage>
</organism>
<dbReference type="GO" id="GO:0004252">
    <property type="term" value="F:serine-type endopeptidase activity"/>
    <property type="evidence" value="ECO:0007669"/>
    <property type="project" value="InterPro"/>
</dbReference>
<evidence type="ECO:0000256" key="6">
    <source>
        <dbReference type="ARBA" id="ARBA00022989"/>
    </source>
</evidence>
<dbReference type="Gene3D" id="1.20.1540.10">
    <property type="entry name" value="Rhomboid-like"/>
    <property type="match status" value="1"/>
</dbReference>
<proteinExistence type="inferred from homology"/>
<comment type="similarity">
    <text evidence="2">Belongs to the peptidase S54 family.</text>
</comment>
<dbReference type="FunFam" id="1.20.1540.10:FF:000008">
    <property type="entry name" value="RHOMBOID-like protein 13"/>
    <property type="match status" value="1"/>
</dbReference>
<dbReference type="eggNOG" id="KOG2632">
    <property type="taxonomic scope" value="Eukaryota"/>
</dbReference>
<dbReference type="HOGENOM" id="CLU_075166_2_0_1"/>
<dbReference type="PANTHER" id="PTHR43066">
    <property type="entry name" value="RHOMBOID-RELATED PROTEIN"/>
    <property type="match status" value="1"/>
</dbReference>
<keyword evidence="6" id="KW-1133">Transmembrane helix</keyword>
<reference evidence="9" key="1">
    <citation type="submission" date="2015-05" db="UniProtKB">
        <authorList>
            <consortium name="EnsemblMetazoa"/>
        </authorList>
    </citation>
    <scope>IDENTIFICATION</scope>
</reference>
<evidence type="ECO:0000256" key="5">
    <source>
        <dbReference type="ARBA" id="ARBA00022801"/>
    </source>
</evidence>
<keyword evidence="5" id="KW-0378">Hydrolase</keyword>
<dbReference type="OMA" id="MEACADM"/>
<feature type="domain" description="Peptidase S54 rhomboid" evidence="8">
    <location>
        <begin position="72"/>
        <end position="212"/>
    </location>
</feature>
<evidence type="ECO:0000259" key="8">
    <source>
        <dbReference type="Pfam" id="PF01694"/>
    </source>
</evidence>
<dbReference type="EnsemblMetazoa" id="RPRC015087-RA">
    <property type="protein sequence ID" value="RPRC015087-PA"/>
    <property type="gene ID" value="RPRC015087"/>
</dbReference>
<evidence type="ECO:0000256" key="1">
    <source>
        <dbReference type="ARBA" id="ARBA00004141"/>
    </source>
</evidence>
<dbReference type="GO" id="GO:0006508">
    <property type="term" value="P:proteolysis"/>
    <property type="evidence" value="ECO:0007669"/>
    <property type="project" value="UniProtKB-KW"/>
</dbReference>
<dbReference type="InterPro" id="IPR035952">
    <property type="entry name" value="Rhomboid-like_sf"/>
</dbReference>
<dbReference type="VEuPathDB" id="VectorBase:RPRC015087"/>
<evidence type="ECO:0000313" key="10">
    <source>
        <dbReference type="Proteomes" id="UP000015103"/>
    </source>
</evidence>
<accession>T1IFL8</accession>
<dbReference type="SUPFAM" id="SSF144091">
    <property type="entry name" value="Rhomboid-like"/>
    <property type="match status" value="1"/>
</dbReference>
<dbReference type="InterPro" id="IPR022764">
    <property type="entry name" value="Peptidase_S54_rhomboid_dom"/>
</dbReference>
<dbReference type="AlphaFoldDB" id="T1IFL8"/>
<evidence type="ECO:0000256" key="4">
    <source>
        <dbReference type="ARBA" id="ARBA00022692"/>
    </source>
</evidence>
<dbReference type="Pfam" id="PF01694">
    <property type="entry name" value="Rhomboid"/>
    <property type="match status" value="1"/>
</dbReference>
<protein>
    <submittedName>
        <fullName evidence="9">Rhomboid domain-containing protein</fullName>
    </submittedName>
</protein>
<comment type="subcellular location">
    <subcellularLocation>
        <location evidence="1">Membrane</location>
        <topology evidence="1">Multi-pass membrane protein</topology>
    </subcellularLocation>
</comment>
<dbReference type="STRING" id="13249.T1IFL8"/>
<evidence type="ECO:0000256" key="3">
    <source>
        <dbReference type="ARBA" id="ARBA00022670"/>
    </source>
</evidence>
<sequence>MRRGDRRPRHLEMGVLLLISEILSIGYDVIPPITLCTIIGQTLLYVEAFEVPWSKHDVCISAKKVWYDKNYKTLLLSTFEHADDMHLYYNMISFLLKGRTLEPLYGSANFALLLSILCLMTSSIYVSLGVLLSNVLNDSSLLYSCAIGFSGVIFALKIITTDNSSGSSVIMGIRVPTKYAAWAELIAIHILVPNASFLGHLAGIIAGVLYVKTPLKRIIDGVCTTITGIAALFYCLINYINRKVSFSAILEEESFLIHFLR</sequence>
<keyword evidence="7" id="KW-0472">Membrane</keyword>
<dbReference type="InParanoid" id="T1IFL8"/>
<dbReference type="EMBL" id="ACPB03005599">
    <property type="status" value="NOT_ANNOTATED_CDS"/>
    <property type="molecule type" value="Genomic_DNA"/>
</dbReference>